<protein>
    <submittedName>
        <fullName evidence="1">Uncharacterized protein</fullName>
    </submittedName>
</protein>
<dbReference type="Proteomes" id="UP001589758">
    <property type="component" value="Unassembled WGS sequence"/>
</dbReference>
<name>A0ABV6CAG4_9GAMM</name>
<gene>
    <name evidence="1" type="ORF">ACFFIT_07655</name>
</gene>
<evidence type="ECO:0000313" key="2">
    <source>
        <dbReference type="Proteomes" id="UP001589758"/>
    </source>
</evidence>
<accession>A0ABV6CAG4</accession>
<evidence type="ECO:0000313" key="1">
    <source>
        <dbReference type="EMBL" id="MFC0179961.1"/>
    </source>
</evidence>
<reference evidence="1 2" key="1">
    <citation type="submission" date="2024-09" db="EMBL/GenBank/DDBJ databases">
        <authorList>
            <person name="Sun Q."/>
            <person name="Mori K."/>
        </authorList>
    </citation>
    <scope>NUCLEOTIDE SEQUENCE [LARGE SCALE GENOMIC DNA]</scope>
    <source>
        <strain evidence="1 2">CCM 8545</strain>
    </source>
</reference>
<comment type="caution">
    <text evidence="1">The sequence shown here is derived from an EMBL/GenBank/DDBJ whole genome shotgun (WGS) entry which is preliminary data.</text>
</comment>
<dbReference type="RefSeq" id="WP_385877075.1">
    <property type="nucleotide sequence ID" value="NZ_JBHLXE010000087.1"/>
</dbReference>
<keyword evidence="2" id="KW-1185">Reference proteome</keyword>
<sequence length="108" mass="12210">MQNANTRKRNLNDSTTNLLLNRAHSSIRKITQTQVAKNLGVADSTVLRRTEKVKEVFEVLAALGINDFVFEGERVLEESEYRILLTYAVNWLSLQKESTESTAIDSVP</sequence>
<proteinExistence type="predicted"/>
<dbReference type="EMBL" id="JBHLXE010000087">
    <property type="protein sequence ID" value="MFC0179961.1"/>
    <property type="molecule type" value="Genomic_DNA"/>
</dbReference>
<organism evidence="1 2">
    <name type="scientific">Thorsellia kenyensis</name>
    <dbReference type="NCBI Taxonomy" id="1549888"/>
    <lineage>
        <taxon>Bacteria</taxon>
        <taxon>Pseudomonadati</taxon>
        <taxon>Pseudomonadota</taxon>
        <taxon>Gammaproteobacteria</taxon>
        <taxon>Enterobacterales</taxon>
        <taxon>Thorselliaceae</taxon>
        <taxon>Thorsellia</taxon>
    </lineage>
</organism>